<dbReference type="SMART" id="SM00132">
    <property type="entry name" value="LIM"/>
    <property type="match status" value="2"/>
</dbReference>
<dbReference type="InterPro" id="IPR001781">
    <property type="entry name" value="Znf_LIM"/>
</dbReference>
<dbReference type="Proteomes" id="UP000835052">
    <property type="component" value="Unassembled WGS sequence"/>
</dbReference>
<dbReference type="PANTHER" id="PTHR24212:SF8">
    <property type="entry name" value="LIM ZINC FINGER DOMAIN CONTAINING PROTEIN"/>
    <property type="match status" value="1"/>
</dbReference>
<evidence type="ECO:0000259" key="7">
    <source>
        <dbReference type="PROSITE" id="PS50023"/>
    </source>
</evidence>
<evidence type="ECO:0000313" key="8">
    <source>
        <dbReference type="EMBL" id="CAD6194807.1"/>
    </source>
</evidence>
<dbReference type="SUPFAM" id="SSF57716">
    <property type="entry name" value="Glucocorticoid receptor-like (DNA-binding domain)"/>
    <property type="match status" value="1"/>
</dbReference>
<evidence type="ECO:0000256" key="2">
    <source>
        <dbReference type="ARBA" id="ARBA00022723"/>
    </source>
</evidence>
<keyword evidence="9" id="KW-1185">Reference proteome</keyword>
<keyword evidence="4 6" id="KW-0862">Zinc</keyword>
<accession>A0A8S1HI33</accession>
<feature type="domain" description="LIM zinc-binding" evidence="7">
    <location>
        <begin position="2"/>
        <end position="63"/>
    </location>
</feature>
<protein>
    <recommendedName>
        <fullName evidence="7">LIM zinc-binding domain-containing protein</fullName>
    </recommendedName>
</protein>
<dbReference type="OrthoDB" id="1112565at2759"/>
<keyword evidence="2 6" id="KW-0479">Metal-binding</keyword>
<sequence>MDECGRCGVKVGEDAALLARGTLWHVNHLMCDLCSCRIHENERCASHSGLLLCEHCHLRATRPKCHGCSEHIVGHFTEAMGHLWHPSCFQCTICHHTLLKTFVTLPNKQPAHQDCFWELKLKLNVVQKSF</sequence>
<name>A0A8S1HI33_9PELO</name>
<keyword evidence="3" id="KW-0677">Repeat</keyword>
<keyword evidence="5 6" id="KW-0440">LIM domain</keyword>
<dbReference type="EMBL" id="CAJGYM010000047">
    <property type="protein sequence ID" value="CAD6194807.1"/>
    <property type="molecule type" value="Genomic_DNA"/>
</dbReference>
<reference evidence="8" key="1">
    <citation type="submission" date="2020-10" db="EMBL/GenBank/DDBJ databases">
        <authorList>
            <person name="Kikuchi T."/>
        </authorList>
    </citation>
    <scope>NUCLEOTIDE SEQUENCE</scope>
    <source>
        <strain evidence="8">NKZ352</strain>
    </source>
</reference>
<evidence type="ECO:0000256" key="3">
    <source>
        <dbReference type="ARBA" id="ARBA00022737"/>
    </source>
</evidence>
<comment type="similarity">
    <text evidence="1">Belongs to the zyxin/ajuba family.</text>
</comment>
<evidence type="ECO:0000256" key="4">
    <source>
        <dbReference type="ARBA" id="ARBA00022833"/>
    </source>
</evidence>
<evidence type="ECO:0000256" key="1">
    <source>
        <dbReference type="ARBA" id="ARBA00009611"/>
    </source>
</evidence>
<comment type="caution">
    <text evidence="8">The sequence shown here is derived from an EMBL/GenBank/DDBJ whole genome shotgun (WGS) entry which is preliminary data.</text>
</comment>
<dbReference type="PROSITE" id="PS00478">
    <property type="entry name" value="LIM_DOMAIN_1"/>
    <property type="match status" value="2"/>
</dbReference>
<evidence type="ECO:0000256" key="6">
    <source>
        <dbReference type="PROSITE-ProRule" id="PRU00125"/>
    </source>
</evidence>
<organism evidence="8 9">
    <name type="scientific">Caenorhabditis auriculariae</name>
    <dbReference type="NCBI Taxonomy" id="2777116"/>
    <lineage>
        <taxon>Eukaryota</taxon>
        <taxon>Metazoa</taxon>
        <taxon>Ecdysozoa</taxon>
        <taxon>Nematoda</taxon>
        <taxon>Chromadorea</taxon>
        <taxon>Rhabditida</taxon>
        <taxon>Rhabditina</taxon>
        <taxon>Rhabditomorpha</taxon>
        <taxon>Rhabditoidea</taxon>
        <taxon>Rhabditidae</taxon>
        <taxon>Peloderinae</taxon>
        <taxon>Caenorhabditis</taxon>
    </lineage>
</organism>
<dbReference type="AlphaFoldDB" id="A0A8S1HI33"/>
<gene>
    <name evidence="8" type="ORF">CAUJ_LOCUS10726</name>
</gene>
<dbReference type="Gene3D" id="2.10.110.10">
    <property type="entry name" value="Cysteine Rich Protein"/>
    <property type="match status" value="2"/>
</dbReference>
<evidence type="ECO:0000313" key="9">
    <source>
        <dbReference type="Proteomes" id="UP000835052"/>
    </source>
</evidence>
<evidence type="ECO:0000256" key="5">
    <source>
        <dbReference type="ARBA" id="ARBA00023038"/>
    </source>
</evidence>
<dbReference type="Pfam" id="PF00412">
    <property type="entry name" value="LIM"/>
    <property type="match status" value="2"/>
</dbReference>
<dbReference type="GO" id="GO:0046872">
    <property type="term" value="F:metal ion binding"/>
    <property type="evidence" value="ECO:0007669"/>
    <property type="project" value="UniProtKB-KW"/>
</dbReference>
<proteinExistence type="inferred from homology"/>
<dbReference type="PROSITE" id="PS50023">
    <property type="entry name" value="LIM_DOMAIN_2"/>
    <property type="match status" value="1"/>
</dbReference>
<dbReference type="PANTHER" id="PTHR24212">
    <property type="entry name" value="ZYXIN/TRIP6"/>
    <property type="match status" value="1"/>
</dbReference>